<evidence type="ECO:0000313" key="2">
    <source>
        <dbReference type="Proteomes" id="UP000249218"/>
    </source>
</evidence>
<reference evidence="1 2" key="1">
    <citation type="journal article" date="2017" name="BMC Biol.">
        <title>Genomic innovations, transcriptional plasticity and gene loss underlying the evolution and divergence of two highly polyphagous and invasive Helicoverpa pest species.</title>
        <authorList>
            <person name="Pearce S.L."/>
            <person name="Clarke D.F."/>
            <person name="East P.D."/>
            <person name="Elfekih S."/>
            <person name="Gordon K.H."/>
            <person name="Jermiin L.S."/>
            <person name="McGaughran A."/>
            <person name="Oakeshott J.G."/>
            <person name="Papanikolaou A."/>
            <person name="Perera O.P."/>
            <person name="Rane R.V."/>
            <person name="Richards S."/>
            <person name="Tay W.T."/>
            <person name="Walsh T.K."/>
            <person name="Anderson A."/>
            <person name="Anderson C.J."/>
            <person name="Asgari S."/>
            <person name="Board P.G."/>
            <person name="Bretschneider A."/>
            <person name="Campbell P.M."/>
            <person name="Chertemps T."/>
            <person name="Christeller J.T."/>
            <person name="Coppin C.W."/>
            <person name="Downes S.J."/>
            <person name="Duan G."/>
            <person name="Farnsworth C.A."/>
            <person name="Good R.T."/>
            <person name="Han L.B."/>
            <person name="Han Y.C."/>
            <person name="Hatje K."/>
            <person name="Horne I."/>
            <person name="Huang Y.P."/>
            <person name="Hughes D.S."/>
            <person name="Jacquin-Joly E."/>
            <person name="James W."/>
            <person name="Jhangiani S."/>
            <person name="Kollmar M."/>
            <person name="Kuwar S.S."/>
            <person name="Li S."/>
            <person name="Liu N.Y."/>
            <person name="Maibeche M.T."/>
            <person name="Miller J.R."/>
            <person name="Montagne N."/>
            <person name="Perry T."/>
            <person name="Qu J."/>
            <person name="Song S.V."/>
            <person name="Sutton G.G."/>
            <person name="Vogel H."/>
            <person name="Walenz B.P."/>
            <person name="Xu W."/>
            <person name="Zhang H.J."/>
            <person name="Zou Z."/>
            <person name="Batterham P."/>
            <person name="Edwards O.R."/>
            <person name="Feyereisen R."/>
            <person name="Gibbs R.A."/>
            <person name="Heckel D.G."/>
            <person name="McGrath A."/>
            <person name="Robin C."/>
            <person name="Scherer S.E."/>
            <person name="Worley K.C."/>
            <person name="Wu Y.D."/>
        </authorList>
    </citation>
    <scope>NUCLEOTIDE SEQUENCE [LARGE SCALE GENOMIC DNA]</scope>
    <source>
        <strain evidence="1">Harm_GR_Male_#8</strain>
        <tissue evidence="1">Whole organism</tissue>
    </source>
</reference>
<accession>A0A2W1BJZ3</accession>
<dbReference type="Proteomes" id="UP000249218">
    <property type="component" value="Unassembled WGS sequence"/>
</dbReference>
<gene>
    <name evidence="1" type="primary">HaOG207629</name>
    <name evidence="1" type="ORF">B5X24_HaOG207629</name>
</gene>
<keyword evidence="2" id="KW-1185">Reference proteome</keyword>
<sequence>MCGSGQCTDGPECALPGKGTAVSSSRQSAAATSRTRPWFKPMYWDAIVSFCVVERRLPATVDATVIN</sequence>
<name>A0A2W1BJZ3_HELAM</name>
<dbReference type="EMBL" id="KZ150038">
    <property type="protein sequence ID" value="PZC74611.1"/>
    <property type="molecule type" value="Genomic_DNA"/>
</dbReference>
<evidence type="ECO:0000313" key="1">
    <source>
        <dbReference type="EMBL" id="PZC74611.1"/>
    </source>
</evidence>
<proteinExistence type="predicted"/>
<protein>
    <submittedName>
        <fullName evidence="1">Uncharacterized protein</fullName>
    </submittedName>
</protein>
<dbReference type="AlphaFoldDB" id="A0A2W1BJZ3"/>
<organism evidence="1 2">
    <name type="scientific">Helicoverpa armigera</name>
    <name type="common">Cotton bollworm</name>
    <name type="synonym">Heliothis armigera</name>
    <dbReference type="NCBI Taxonomy" id="29058"/>
    <lineage>
        <taxon>Eukaryota</taxon>
        <taxon>Metazoa</taxon>
        <taxon>Ecdysozoa</taxon>
        <taxon>Arthropoda</taxon>
        <taxon>Hexapoda</taxon>
        <taxon>Insecta</taxon>
        <taxon>Pterygota</taxon>
        <taxon>Neoptera</taxon>
        <taxon>Endopterygota</taxon>
        <taxon>Lepidoptera</taxon>
        <taxon>Glossata</taxon>
        <taxon>Ditrysia</taxon>
        <taxon>Noctuoidea</taxon>
        <taxon>Noctuidae</taxon>
        <taxon>Heliothinae</taxon>
        <taxon>Helicoverpa</taxon>
    </lineage>
</organism>